<keyword evidence="2" id="KW-1003">Cell membrane</keyword>
<dbReference type="GO" id="GO:0044097">
    <property type="term" value="P:secretion by the type IV secretion system"/>
    <property type="evidence" value="ECO:0007669"/>
    <property type="project" value="InterPro"/>
</dbReference>
<name>B0ZB74_COLFT</name>
<dbReference type="Gene3D" id="3.30.450.90">
    <property type="match status" value="1"/>
</dbReference>
<keyword evidence="2" id="KW-0997">Cell inner membrane</keyword>
<evidence type="ECO:0000259" key="3">
    <source>
        <dbReference type="Pfam" id="PF00437"/>
    </source>
</evidence>
<dbReference type="InterPro" id="IPR014155">
    <property type="entry name" value="VirB11"/>
</dbReference>
<protein>
    <recommendedName>
        <fullName evidence="2">Type IV secretion system protein</fullName>
    </recommendedName>
</protein>
<dbReference type="PROSITE" id="PS00675">
    <property type="entry name" value="SIGMA54_INTERACT_1"/>
    <property type="match status" value="1"/>
</dbReference>
<proteinExistence type="inferred from homology"/>
<dbReference type="EMBL" id="EU315244">
    <property type="protein sequence ID" value="ABZ01495.1"/>
    <property type="molecule type" value="Genomic_DNA"/>
</dbReference>
<dbReference type="InterPro" id="IPR027417">
    <property type="entry name" value="P-loop_NTPase"/>
</dbReference>
<comment type="function">
    <text evidence="2">Part of the Type IV secretion system.</text>
</comment>
<dbReference type="Gene3D" id="3.40.50.300">
    <property type="entry name" value="P-loop containing nucleotide triphosphate hydrolases"/>
    <property type="match status" value="1"/>
</dbReference>
<gene>
    <name evidence="4" type="primary">virB11</name>
</gene>
<keyword evidence="2" id="KW-0547">Nucleotide-binding</keyword>
<feature type="domain" description="Bacterial type II secretion system protein E" evidence="3">
    <location>
        <begin position="44"/>
        <end position="313"/>
    </location>
</feature>
<keyword evidence="2" id="KW-0067">ATP-binding</keyword>
<dbReference type="Pfam" id="PF00437">
    <property type="entry name" value="T2SSE"/>
    <property type="match status" value="1"/>
</dbReference>
<dbReference type="GO" id="GO:0005886">
    <property type="term" value="C:plasma membrane"/>
    <property type="evidence" value="ECO:0007669"/>
    <property type="project" value="UniProtKB-SubCell"/>
</dbReference>
<geneLocation type="plasmid" evidence="4">
    <name>pTer331</name>
</geneLocation>
<dbReference type="InterPro" id="IPR001482">
    <property type="entry name" value="T2SS/T4SS_dom"/>
</dbReference>
<dbReference type="GO" id="GO:0016887">
    <property type="term" value="F:ATP hydrolysis activity"/>
    <property type="evidence" value="ECO:0007669"/>
    <property type="project" value="InterPro"/>
</dbReference>
<dbReference type="PANTHER" id="PTHR30486">
    <property type="entry name" value="TWITCHING MOTILITY PROTEIN PILT"/>
    <property type="match status" value="1"/>
</dbReference>
<keyword evidence="2" id="KW-0472">Membrane</keyword>
<dbReference type="GO" id="GO:0005524">
    <property type="term" value="F:ATP binding"/>
    <property type="evidence" value="ECO:0007669"/>
    <property type="project" value="UniProtKB-UniRule"/>
</dbReference>
<accession>B0ZB74</accession>
<dbReference type="AlphaFoldDB" id="B0ZB74"/>
<dbReference type="SUPFAM" id="SSF52540">
    <property type="entry name" value="P-loop containing nucleoside triphosphate hydrolases"/>
    <property type="match status" value="1"/>
</dbReference>
<evidence type="ECO:0000256" key="2">
    <source>
        <dbReference type="RuleBase" id="RU366071"/>
    </source>
</evidence>
<sequence>MPATWTFRVFTMSQRNNSNEYIASVDRAASVNYHLEFAKEWMEDPTITEICVNRPFEVFCERQNVWERHEVPGLTQDHLLSLATATAKFSSNDVSENRPILSAIMPGGERVQIVLPPACEHGTVSVTIRKPSFNVRTLGDYDKQGFFKHIKPLTSDLTEQEKELVRLKEDGNYIDFLRRAVQLEKVIVVAGETGSGKTTFMKALMQEIPADQRIITIEDVPELFLPSHPNHVHLFYPSEAKEEDNAPVTAAALLKSCLRMKPTRILLAELRSGETFDFINVAASGHGGSITSCHAGSCDLTFERLALMVLQNRQGRTLPYPVIRRLLYLVVDVVVHVHNDLTGGAGRHITELWYDPMMKRAPAPKD</sequence>
<keyword evidence="4" id="KW-0614">Plasmid</keyword>
<dbReference type="PANTHER" id="PTHR30486:SF6">
    <property type="entry name" value="TYPE IV PILUS RETRACTATION ATPASE PILT"/>
    <property type="match status" value="1"/>
</dbReference>
<comment type="subcellular location">
    <subcellularLocation>
        <location evidence="2">Cell inner membrane</location>
        <topology evidence="2">Peripheral membrane protein</topology>
        <orientation evidence="2">Cytoplasmic side</orientation>
    </subcellularLocation>
</comment>
<evidence type="ECO:0000313" key="4">
    <source>
        <dbReference type="EMBL" id="ABZ01495.1"/>
    </source>
</evidence>
<organism evidence="4">
    <name type="scientific">Collimonas fungivorans (strain Ter331)</name>
    <dbReference type="NCBI Taxonomy" id="1005048"/>
    <lineage>
        <taxon>Bacteria</taxon>
        <taxon>Pseudomonadati</taxon>
        <taxon>Pseudomonadota</taxon>
        <taxon>Betaproteobacteria</taxon>
        <taxon>Burkholderiales</taxon>
        <taxon>Oxalobacteraceae</taxon>
        <taxon>Collimonas</taxon>
    </lineage>
</organism>
<reference evidence="4" key="1">
    <citation type="journal article" date="2008" name="FEMS Microbiol. Ecol.">
        <title>Comparative genomics of the pIPO2/pSB102 family of environmental plasmids: sequence, evolution, and ecology of pTer331 isolated from Collimonas fungivorans Ter331.</title>
        <authorList>
            <person name="Mela F."/>
            <person name="Fritsche K."/>
            <person name="Boersma H."/>
            <person name="van Elsas J.D."/>
            <person name="Bartels D."/>
            <person name="Meyer F."/>
            <person name="de Boer W."/>
            <person name="van Veen J.A."/>
            <person name="Leveau J.H."/>
        </authorList>
    </citation>
    <scope>NUCLEOTIDE SEQUENCE [LARGE SCALE GENOMIC DNA]</scope>
    <source>
        <strain evidence="4">Ter331</strain>
        <plasmid evidence="4">pTer331</plasmid>
    </source>
</reference>
<comment type="similarity">
    <text evidence="1 2">Belongs to the GSP E family.</text>
</comment>
<dbReference type="InterPro" id="IPR050921">
    <property type="entry name" value="T4SS_GSP_E_ATPase"/>
</dbReference>
<dbReference type="GO" id="GO:0043684">
    <property type="term" value="C:type IV secretion system complex"/>
    <property type="evidence" value="ECO:0007669"/>
    <property type="project" value="UniProtKB-UniRule"/>
</dbReference>
<dbReference type="NCBIfam" id="TIGR02788">
    <property type="entry name" value="VirB11"/>
    <property type="match status" value="1"/>
</dbReference>
<dbReference type="CDD" id="cd01130">
    <property type="entry name" value="VirB11-like_ATPase"/>
    <property type="match status" value="1"/>
</dbReference>
<evidence type="ECO:0000256" key="1">
    <source>
        <dbReference type="ARBA" id="ARBA00006611"/>
    </source>
</evidence>
<dbReference type="InterPro" id="IPR025662">
    <property type="entry name" value="Sigma_54_int_dom_ATP-bd_1"/>
</dbReference>